<dbReference type="SUPFAM" id="SSF56003">
    <property type="entry name" value="Molybdenum cofactor-binding domain"/>
    <property type="match status" value="1"/>
</dbReference>
<dbReference type="GO" id="GO:0016491">
    <property type="term" value="F:oxidoreductase activity"/>
    <property type="evidence" value="ECO:0007669"/>
    <property type="project" value="InterPro"/>
</dbReference>
<dbReference type="PANTHER" id="PTHR11908:SF123">
    <property type="entry name" value="ALDEHYDE OXIDOREDUCTASE MOLYBDENUM-BINDING SUBUNIT PAOC"/>
    <property type="match status" value="1"/>
</dbReference>
<feature type="domain" description="Aldehyde oxidase/xanthine dehydrogenase a/b hammerhead" evidence="2">
    <location>
        <begin position="32"/>
        <end position="143"/>
    </location>
</feature>
<dbReference type="InterPro" id="IPR037165">
    <property type="entry name" value="AldOxase/xan_DH_Mopterin-bd_sf"/>
</dbReference>
<dbReference type="SMART" id="SM01008">
    <property type="entry name" value="Ald_Xan_dh_C"/>
    <property type="match status" value="1"/>
</dbReference>
<dbReference type="RefSeq" id="WP_189091796.1">
    <property type="nucleotide sequence ID" value="NZ_BMQL01000023.1"/>
</dbReference>
<evidence type="ECO:0000259" key="2">
    <source>
        <dbReference type="SMART" id="SM01008"/>
    </source>
</evidence>
<evidence type="ECO:0000313" key="3">
    <source>
        <dbReference type="EMBL" id="GGR19445.1"/>
    </source>
</evidence>
<dbReference type="Gene3D" id="3.90.1170.50">
    <property type="entry name" value="Aldehyde oxidase/xanthine dehydrogenase, a/b hammerhead"/>
    <property type="match status" value="1"/>
</dbReference>
<comment type="caution">
    <text evidence="3">The sequence shown here is derived from an EMBL/GenBank/DDBJ whole genome shotgun (WGS) entry which is preliminary data.</text>
</comment>
<dbReference type="Pfam" id="PF20256">
    <property type="entry name" value="MoCoBD_2"/>
    <property type="match status" value="1"/>
</dbReference>
<dbReference type="InterPro" id="IPR000674">
    <property type="entry name" value="Ald_Oxase/Xan_DH_a/b"/>
</dbReference>
<feature type="compositionally biased region" description="Polar residues" evidence="1">
    <location>
        <begin position="94"/>
        <end position="105"/>
    </location>
</feature>
<dbReference type="Pfam" id="PF01315">
    <property type="entry name" value="Ald_Xan_dh_C"/>
    <property type="match status" value="1"/>
</dbReference>
<dbReference type="GO" id="GO:0005506">
    <property type="term" value="F:iron ion binding"/>
    <property type="evidence" value="ECO:0007669"/>
    <property type="project" value="InterPro"/>
</dbReference>
<keyword evidence="4" id="KW-1185">Reference proteome</keyword>
<dbReference type="PANTHER" id="PTHR11908">
    <property type="entry name" value="XANTHINE DEHYDROGENASE"/>
    <property type="match status" value="1"/>
</dbReference>
<dbReference type="SUPFAM" id="SSF54665">
    <property type="entry name" value="CO dehydrogenase molybdoprotein N-domain-like"/>
    <property type="match status" value="1"/>
</dbReference>
<dbReference type="InterPro" id="IPR008274">
    <property type="entry name" value="AldOxase/xan_DH_MoCoBD1"/>
</dbReference>
<organism evidence="3 4">
    <name type="scientific">Deinococcus ruber</name>
    <dbReference type="NCBI Taxonomy" id="1848197"/>
    <lineage>
        <taxon>Bacteria</taxon>
        <taxon>Thermotogati</taxon>
        <taxon>Deinococcota</taxon>
        <taxon>Deinococci</taxon>
        <taxon>Deinococcales</taxon>
        <taxon>Deinococcaceae</taxon>
        <taxon>Deinococcus</taxon>
    </lineage>
</organism>
<sequence length="752" mass="80652">MKFSKPAGINPIDNQKVVTRPHVRLDGPLKVSGKATYAYEYRGEEQAAYGYVLSAGIAKGTIESMDLSRAEAAPGVLLVLTHENMPEQGKSETPVPQQQKASPQLSGPDVSFYHQAIAFVVAKSFEQARAAANMIEVKYTPAKGHYELDKQLKAAKPDEDSEDSVVGDFEQAFRAAPVKVDLTFSTPDQSQSPMEPQASLASWDGDQLTVYTSHQVVHWVQAGLAATLKIPKKNVRILSPFVGGGFGSKLLFFADIVLASVASRLLGQPVKTALTRPQYYNATSHRPATIQRVRLAADRNGQLLAVGHDTWSGNLPGGEGEPAADQTKLLYAGEHRLIRTRKTELDLPPGASMRAPGEAVGLLALEGAMDELAEALDLDPVKLRIINDVQHDPEKGPQRPFSSRRLVDTLYVGADRFGWDKRQKQPGQVREGEWLIGMGMASAFRANMVQPSGAKVILQPDGTLAVETQMTDIGTGSYTILGQVAAEMLGLPLEQVTVRLGDSDYPQAAGSGGSFGANSSASGVYAACTALRNSISQRLGFAVASTTFEDGAVKCGDQQVPLTEVAGNDGLSAEDTMTWGDLTEQYAQASFGAHFAEVAVNSVTGETRVRRMLSVVAIGRVMNPVTARSQCLGGITMGIGSALMERLEVDPRYGLFINHDLAEYQVPVHADIPDLDVVFLEDLDDKSSPIKAKGMGELGICGVGAAVANAMYNATGVRLRDFPLTLDKVLMGWADQEQRRGKKGAKEEVSTA</sequence>
<feature type="region of interest" description="Disordered" evidence="1">
    <location>
        <begin position="86"/>
        <end position="107"/>
    </location>
</feature>
<protein>
    <submittedName>
        <fullName evidence="3">Oxidoreductase</fullName>
    </submittedName>
</protein>
<dbReference type="InterPro" id="IPR036856">
    <property type="entry name" value="Ald_Oxase/Xan_DH_a/b_sf"/>
</dbReference>
<dbReference type="Pfam" id="PF02738">
    <property type="entry name" value="MoCoBD_1"/>
    <property type="match status" value="1"/>
</dbReference>
<dbReference type="EMBL" id="BMQL01000023">
    <property type="protein sequence ID" value="GGR19445.1"/>
    <property type="molecule type" value="Genomic_DNA"/>
</dbReference>
<reference evidence="3" key="1">
    <citation type="journal article" date="2014" name="Int. J. Syst. Evol. Microbiol.">
        <title>Complete genome sequence of Corynebacterium casei LMG S-19264T (=DSM 44701T), isolated from a smear-ripened cheese.</title>
        <authorList>
            <consortium name="US DOE Joint Genome Institute (JGI-PGF)"/>
            <person name="Walter F."/>
            <person name="Albersmeier A."/>
            <person name="Kalinowski J."/>
            <person name="Ruckert C."/>
        </authorList>
    </citation>
    <scope>NUCLEOTIDE SEQUENCE</scope>
    <source>
        <strain evidence="3">JCM 31311</strain>
    </source>
</reference>
<accession>A0A918CG04</accession>
<dbReference type="Proteomes" id="UP000603865">
    <property type="component" value="Unassembled WGS sequence"/>
</dbReference>
<dbReference type="Gene3D" id="3.30.365.10">
    <property type="entry name" value="Aldehyde oxidase/xanthine dehydrogenase, molybdopterin binding domain"/>
    <property type="match status" value="4"/>
</dbReference>
<gene>
    <name evidence="3" type="ORF">GCM10008957_34940</name>
</gene>
<dbReference type="InterPro" id="IPR046867">
    <property type="entry name" value="AldOxase/xan_DH_MoCoBD2"/>
</dbReference>
<dbReference type="AlphaFoldDB" id="A0A918CG04"/>
<proteinExistence type="predicted"/>
<evidence type="ECO:0000256" key="1">
    <source>
        <dbReference type="SAM" id="MobiDB-lite"/>
    </source>
</evidence>
<reference evidence="3" key="2">
    <citation type="submission" date="2020-09" db="EMBL/GenBank/DDBJ databases">
        <authorList>
            <person name="Sun Q."/>
            <person name="Ohkuma M."/>
        </authorList>
    </citation>
    <scope>NUCLEOTIDE SEQUENCE</scope>
    <source>
        <strain evidence="3">JCM 31311</strain>
    </source>
</reference>
<dbReference type="InterPro" id="IPR016208">
    <property type="entry name" value="Ald_Oxase/xanthine_DH-like"/>
</dbReference>
<evidence type="ECO:0000313" key="4">
    <source>
        <dbReference type="Proteomes" id="UP000603865"/>
    </source>
</evidence>
<name>A0A918CG04_9DEIO</name>